<feature type="binding site" evidence="11">
    <location>
        <position position="41"/>
    </location>
    <ligand>
        <name>Mg(2+)</name>
        <dbReference type="ChEBI" id="CHEBI:18420"/>
    </ligand>
</feature>
<dbReference type="InterPro" id="IPR032810">
    <property type="entry name" value="CCA-adding_enz_C"/>
</dbReference>
<dbReference type="CDD" id="cd05398">
    <property type="entry name" value="NT_ClassII-CCAase"/>
    <property type="match status" value="1"/>
</dbReference>
<accession>A0A511W244</accession>
<feature type="binding site" evidence="11">
    <location>
        <position position="164"/>
    </location>
    <ligand>
        <name>CTP</name>
        <dbReference type="ChEBI" id="CHEBI:37563"/>
    </ligand>
</feature>
<feature type="binding site" evidence="11">
    <location>
        <position position="161"/>
    </location>
    <ligand>
        <name>CTP</name>
        <dbReference type="ChEBI" id="CHEBI:37563"/>
    </ligand>
</feature>
<dbReference type="Pfam" id="PF13735">
    <property type="entry name" value="tRNA_NucTran2_2"/>
    <property type="match status" value="1"/>
</dbReference>
<proteinExistence type="inferred from homology"/>
<evidence type="ECO:0000256" key="8">
    <source>
        <dbReference type="ARBA" id="ARBA00022840"/>
    </source>
</evidence>
<feature type="binding site" evidence="11">
    <location>
        <position position="155"/>
    </location>
    <ligand>
        <name>ATP</name>
        <dbReference type="ChEBI" id="CHEBI:30616"/>
    </ligand>
</feature>
<dbReference type="Pfam" id="PF01743">
    <property type="entry name" value="PolyA_pol"/>
    <property type="match status" value="1"/>
</dbReference>
<comment type="function">
    <text evidence="11">Catalyzes the addition and repair of the essential 3'-terminal CCA sequence in tRNAs without using a nucleic acid template. Adds these three nucleotides in the order of C, C, and A to the tRNA nucleotide-73, using CTP and ATP as substrates and producing inorganic pyrophosphate. tRNA 3'-terminal CCA addition is required both for tRNA processing and repair. Also involved in tRNA surveillance by mediating tandem CCA addition to generate a CCACCA at the 3' terminus of unstable tRNAs. While stable tRNAs receive only 3'-terminal CCA, unstable tRNAs are marked with CCACCA and rapidly degraded.</text>
</comment>
<evidence type="ECO:0000259" key="14">
    <source>
        <dbReference type="Pfam" id="PF13735"/>
    </source>
</evidence>
<feature type="domain" description="Poly A polymerase head" evidence="12">
    <location>
        <begin position="23"/>
        <end position="142"/>
    </location>
</feature>
<evidence type="ECO:0000256" key="9">
    <source>
        <dbReference type="ARBA" id="ARBA00022842"/>
    </source>
</evidence>
<dbReference type="GO" id="GO:0001680">
    <property type="term" value="P:tRNA 3'-terminal CCA addition"/>
    <property type="evidence" value="ECO:0007669"/>
    <property type="project" value="UniProtKB-UniRule"/>
</dbReference>
<protein>
    <recommendedName>
        <fullName evidence="11">CCA-adding enzyme</fullName>
        <ecNumber evidence="11">2.7.7.72</ecNumber>
    </recommendedName>
    <alternativeName>
        <fullName evidence="11">CCA tRNA nucleotidyltransferase</fullName>
    </alternativeName>
    <alternativeName>
        <fullName evidence="11">tRNA CCA-pyrophosphorylase</fullName>
    </alternativeName>
    <alternativeName>
        <fullName evidence="11">tRNA adenylyl-/cytidylyl- transferase</fullName>
    </alternativeName>
    <alternativeName>
        <fullName evidence="11">tRNA nucleotidyltransferase</fullName>
    </alternativeName>
    <alternativeName>
        <fullName evidence="11">tRNA-NT</fullName>
    </alternativeName>
</protein>
<evidence type="ECO:0000256" key="1">
    <source>
        <dbReference type="ARBA" id="ARBA00001946"/>
    </source>
</evidence>
<dbReference type="GO" id="GO:0004810">
    <property type="term" value="F:CCA tRNA nucleotidyltransferase activity"/>
    <property type="evidence" value="ECO:0007669"/>
    <property type="project" value="UniProtKB-UniRule"/>
</dbReference>
<evidence type="ECO:0000256" key="6">
    <source>
        <dbReference type="ARBA" id="ARBA00022741"/>
    </source>
</evidence>
<comment type="catalytic activity">
    <reaction evidence="11">
        <text>a tRNA precursor + 2 CTP + ATP = a tRNA with a 3' CCA end + 3 diphosphate</text>
        <dbReference type="Rhea" id="RHEA:14433"/>
        <dbReference type="Rhea" id="RHEA-COMP:10465"/>
        <dbReference type="Rhea" id="RHEA-COMP:10468"/>
        <dbReference type="ChEBI" id="CHEBI:30616"/>
        <dbReference type="ChEBI" id="CHEBI:33019"/>
        <dbReference type="ChEBI" id="CHEBI:37563"/>
        <dbReference type="ChEBI" id="CHEBI:74896"/>
        <dbReference type="ChEBI" id="CHEBI:83071"/>
        <dbReference type="EC" id="2.7.7.72"/>
    </reaction>
</comment>
<feature type="binding site" evidence="11">
    <location>
        <position position="161"/>
    </location>
    <ligand>
        <name>ATP</name>
        <dbReference type="ChEBI" id="CHEBI:30616"/>
    </ligand>
</feature>
<evidence type="ECO:0000256" key="4">
    <source>
        <dbReference type="ARBA" id="ARBA00022695"/>
    </source>
</evidence>
<evidence type="ECO:0000256" key="11">
    <source>
        <dbReference type="HAMAP-Rule" id="MF_01263"/>
    </source>
</evidence>
<comment type="similarity">
    <text evidence="11">Belongs to the tRNA nucleotidyltransferase/poly(A) polymerase family. Bacterial CCA-adding enzyme type 3 subfamily.</text>
</comment>
<feature type="binding site" evidence="11">
    <location>
        <position position="31"/>
    </location>
    <ligand>
        <name>CTP</name>
        <dbReference type="ChEBI" id="CHEBI:37563"/>
    </ligand>
</feature>
<dbReference type="Proteomes" id="UP000321440">
    <property type="component" value="Unassembled WGS sequence"/>
</dbReference>
<dbReference type="HAMAP" id="MF_01263">
    <property type="entry name" value="CCA_bact_type3"/>
    <property type="match status" value="1"/>
</dbReference>
<evidence type="ECO:0000256" key="5">
    <source>
        <dbReference type="ARBA" id="ARBA00022723"/>
    </source>
</evidence>
<feature type="binding site" evidence="11">
    <location>
        <position position="43"/>
    </location>
    <ligand>
        <name>Mg(2+)</name>
        <dbReference type="ChEBI" id="CHEBI:18420"/>
    </ligand>
</feature>
<dbReference type="GO" id="GO:0005524">
    <property type="term" value="F:ATP binding"/>
    <property type="evidence" value="ECO:0007669"/>
    <property type="project" value="UniProtKB-UniRule"/>
</dbReference>
<comment type="miscellaneous">
    <text evidence="11">A single active site specifically recognizes both ATP and CTP and is responsible for their addition.</text>
</comment>
<dbReference type="AlphaFoldDB" id="A0A511W244"/>
<dbReference type="Gene3D" id="1.10.3090.10">
    <property type="entry name" value="cca-adding enzyme, domain 2"/>
    <property type="match status" value="1"/>
</dbReference>
<comment type="cofactor">
    <cofactor evidence="1 11">
        <name>Mg(2+)</name>
        <dbReference type="ChEBI" id="CHEBI:18420"/>
    </cofactor>
</comment>
<keyword evidence="2 11" id="KW-0808">Transferase</keyword>
<feature type="binding site" evidence="11">
    <location>
        <position position="164"/>
    </location>
    <ligand>
        <name>ATP</name>
        <dbReference type="ChEBI" id="CHEBI:30616"/>
    </ligand>
</feature>
<evidence type="ECO:0000313" key="16">
    <source>
        <dbReference type="Proteomes" id="UP000321440"/>
    </source>
</evidence>
<dbReference type="SUPFAM" id="SSF81891">
    <property type="entry name" value="Poly A polymerase C-terminal region-like"/>
    <property type="match status" value="1"/>
</dbReference>
<dbReference type="GO" id="GO:0000287">
    <property type="term" value="F:magnesium ion binding"/>
    <property type="evidence" value="ECO:0007669"/>
    <property type="project" value="UniProtKB-UniRule"/>
</dbReference>
<dbReference type="InterPro" id="IPR002646">
    <property type="entry name" value="PolA_pol_head_dom"/>
</dbReference>
<keyword evidence="6 11" id="KW-0547">Nucleotide-binding</keyword>
<comment type="catalytic activity">
    <reaction evidence="11">
        <text>a tRNA with a 3' CCA end + 2 CTP + ATP = a tRNA with a 3' CCACCA end + 3 diphosphate</text>
        <dbReference type="Rhea" id="RHEA:76235"/>
        <dbReference type="Rhea" id="RHEA-COMP:10468"/>
        <dbReference type="Rhea" id="RHEA-COMP:18655"/>
        <dbReference type="ChEBI" id="CHEBI:30616"/>
        <dbReference type="ChEBI" id="CHEBI:33019"/>
        <dbReference type="ChEBI" id="CHEBI:37563"/>
        <dbReference type="ChEBI" id="CHEBI:83071"/>
        <dbReference type="ChEBI" id="CHEBI:195187"/>
    </reaction>
</comment>
<feature type="binding site" evidence="11">
    <location>
        <position position="28"/>
    </location>
    <ligand>
        <name>ATP</name>
        <dbReference type="ChEBI" id="CHEBI:30616"/>
    </ligand>
</feature>
<feature type="binding site" evidence="11">
    <location>
        <position position="112"/>
    </location>
    <ligand>
        <name>CTP</name>
        <dbReference type="ChEBI" id="CHEBI:37563"/>
    </ligand>
</feature>
<comment type="caution">
    <text evidence="15">The sequence shown here is derived from an EMBL/GenBank/DDBJ whole genome shotgun (WGS) entry which is preliminary data.</text>
</comment>
<evidence type="ECO:0000256" key="2">
    <source>
        <dbReference type="ARBA" id="ARBA00022679"/>
    </source>
</evidence>
<evidence type="ECO:0000256" key="10">
    <source>
        <dbReference type="ARBA" id="ARBA00022884"/>
    </source>
</evidence>
<dbReference type="GO" id="GO:0000049">
    <property type="term" value="F:tRNA binding"/>
    <property type="evidence" value="ECO:0007669"/>
    <property type="project" value="UniProtKB-UniRule"/>
</dbReference>
<keyword evidence="4 11" id="KW-0548">Nucleotidyltransferase</keyword>
<name>A0A511W244_9BACI</name>
<feature type="binding site" evidence="11">
    <location>
        <position position="158"/>
    </location>
    <ligand>
        <name>CTP</name>
        <dbReference type="ChEBI" id="CHEBI:37563"/>
    </ligand>
</feature>
<dbReference type="InterPro" id="IPR023068">
    <property type="entry name" value="CCA-adding_enz_firmicutes"/>
</dbReference>
<comment type="subunit">
    <text evidence="11">Homodimer.</text>
</comment>
<dbReference type="SUPFAM" id="SSF81301">
    <property type="entry name" value="Nucleotidyltransferase"/>
    <property type="match status" value="1"/>
</dbReference>
<dbReference type="Gene3D" id="1.10.246.80">
    <property type="match status" value="1"/>
</dbReference>
<evidence type="ECO:0000256" key="3">
    <source>
        <dbReference type="ARBA" id="ARBA00022694"/>
    </source>
</evidence>
<evidence type="ECO:0000259" key="12">
    <source>
        <dbReference type="Pfam" id="PF01743"/>
    </source>
</evidence>
<keyword evidence="9 11" id="KW-0460">Magnesium</keyword>
<dbReference type="InterPro" id="IPR043519">
    <property type="entry name" value="NT_sf"/>
</dbReference>
<keyword evidence="10 11" id="KW-0694">RNA-binding</keyword>
<gene>
    <name evidence="11 15" type="primary">cca</name>
    <name evidence="15" type="ORF">AHA02nite_09120</name>
</gene>
<dbReference type="EMBL" id="BJYA01000003">
    <property type="protein sequence ID" value="GEN45136.1"/>
    <property type="molecule type" value="Genomic_DNA"/>
</dbReference>
<keyword evidence="7 11" id="KW-0692">RNA repair</keyword>
<organism evidence="15 16">
    <name type="scientific">Alkalibacillus haloalkaliphilus</name>
    <dbReference type="NCBI Taxonomy" id="94136"/>
    <lineage>
        <taxon>Bacteria</taxon>
        <taxon>Bacillati</taxon>
        <taxon>Bacillota</taxon>
        <taxon>Bacilli</taxon>
        <taxon>Bacillales</taxon>
        <taxon>Bacillaceae</taxon>
        <taxon>Alkalibacillus</taxon>
    </lineage>
</organism>
<dbReference type="EC" id="2.7.7.72" evidence="11"/>
<dbReference type="GO" id="GO:0042245">
    <property type="term" value="P:RNA repair"/>
    <property type="evidence" value="ECO:0007669"/>
    <property type="project" value="UniProtKB-KW"/>
</dbReference>
<reference evidence="15 16" key="1">
    <citation type="submission" date="2019-07" db="EMBL/GenBank/DDBJ databases">
        <title>Whole genome shotgun sequence of Alkalibacillus haloalkaliphilus NBRC 103110.</title>
        <authorList>
            <person name="Hosoyama A."/>
            <person name="Uohara A."/>
            <person name="Ohji S."/>
            <person name="Ichikawa N."/>
        </authorList>
    </citation>
    <scope>NUCLEOTIDE SEQUENCE [LARGE SCALE GENOMIC DNA]</scope>
    <source>
        <strain evidence="15 16">NBRC 103110</strain>
    </source>
</reference>
<feature type="binding site" evidence="11">
    <location>
        <position position="158"/>
    </location>
    <ligand>
        <name>ATP</name>
        <dbReference type="ChEBI" id="CHEBI:30616"/>
    </ligand>
</feature>
<keyword evidence="3 11" id="KW-0819">tRNA processing</keyword>
<keyword evidence="16" id="KW-1185">Reference proteome</keyword>
<feature type="binding site" evidence="11">
    <location>
        <position position="155"/>
    </location>
    <ligand>
        <name>CTP</name>
        <dbReference type="ChEBI" id="CHEBI:37563"/>
    </ligand>
</feature>
<feature type="domain" description="tRNA nucleotidyltransferase/poly(A) polymerase RNA and SrmB- binding" evidence="13">
    <location>
        <begin position="170"/>
        <end position="228"/>
    </location>
</feature>
<dbReference type="Gene3D" id="3.30.460.10">
    <property type="entry name" value="Beta Polymerase, domain 2"/>
    <property type="match status" value="1"/>
</dbReference>
<dbReference type="PANTHER" id="PTHR46173">
    <property type="entry name" value="CCA TRNA NUCLEOTIDYLTRANSFERASE 1, MITOCHONDRIAL"/>
    <property type="match status" value="1"/>
</dbReference>
<dbReference type="PANTHER" id="PTHR46173:SF1">
    <property type="entry name" value="CCA TRNA NUCLEOTIDYLTRANSFERASE 1, MITOCHONDRIAL"/>
    <property type="match status" value="1"/>
</dbReference>
<evidence type="ECO:0000259" key="13">
    <source>
        <dbReference type="Pfam" id="PF12627"/>
    </source>
</evidence>
<feature type="binding site" evidence="11">
    <location>
        <position position="31"/>
    </location>
    <ligand>
        <name>ATP</name>
        <dbReference type="ChEBI" id="CHEBI:30616"/>
    </ligand>
</feature>
<dbReference type="InterPro" id="IPR032828">
    <property type="entry name" value="PolyA_RNA-bd"/>
</dbReference>
<dbReference type="Pfam" id="PF12627">
    <property type="entry name" value="PolyA_pol_RNAbd"/>
    <property type="match status" value="1"/>
</dbReference>
<feature type="binding site" evidence="11">
    <location>
        <position position="112"/>
    </location>
    <ligand>
        <name>ATP</name>
        <dbReference type="ChEBI" id="CHEBI:30616"/>
    </ligand>
</feature>
<dbReference type="NCBIfam" id="NF009814">
    <property type="entry name" value="PRK13299.1"/>
    <property type="match status" value="1"/>
</dbReference>
<keyword evidence="8 11" id="KW-0067">ATP-binding</keyword>
<dbReference type="OrthoDB" id="9805698at2"/>
<evidence type="ECO:0000313" key="15">
    <source>
        <dbReference type="EMBL" id="GEN45136.1"/>
    </source>
</evidence>
<feature type="domain" description="CCA-adding enzyme C-terminal" evidence="14">
    <location>
        <begin position="253"/>
        <end position="389"/>
    </location>
</feature>
<dbReference type="GO" id="GO:0160016">
    <property type="term" value="F:CCACCA tRNA nucleotidyltransferase activity"/>
    <property type="evidence" value="ECO:0007669"/>
    <property type="project" value="RHEA"/>
</dbReference>
<dbReference type="RefSeq" id="WP_146814817.1">
    <property type="nucleotide sequence ID" value="NZ_BJYA01000003.1"/>
</dbReference>
<evidence type="ECO:0000256" key="7">
    <source>
        <dbReference type="ARBA" id="ARBA00022800"/>
    </source>
</evidence>
<feature type="binding site" evidence="11">
    <location>
        <position position="28"/>
    </location>
    <ligand>
        <name>CTP</name>
        <dbReference type="ChEBI" id="CHEBI:37563"/>
    </ligand>
</feature>
<sequence length="401" mass="46223">MLGEPFKKARNVIQVLEDNGYEAYFVGGSVRDYLLDVPVGDIDIATNAKPDEMLSLFERTVPVGIEHGTVLILDGDHEFEVTTYRVEGEYDDFRRPDSVEFVRDITLDLSRRDFTINAMAMNLDGDIIDPYGGQEHLLQKEIHTVGQPKDRFTEDALRMLRAVRFASQLNFEIAHDVNDAIIEYGPLINHVAVERIQVELFKMFKGVGLKQGLHSLNSTQLYKSLPVFKEEHSLLTRLNETVKNPIPFENVMIATLTLLSQEHDLNNWVKAYKLSNKLKKESLHLLNCYDEYRRNGINETLVYQLTADYFGHFVELVFIIDQVSIDASELTTLFEQLPIRTRSDLAVTGHDIMSMFPNEKRGPWIGEYLSNIEQLVLQSKLINNRTEIERQVKRWKEQESN</sequence>
<keyword evidence="5 11" id="KW-0479">Metal-binding</keyword>
<dbReference type="InterPro" id="IPR050264">
    <property type="entry name" value="Bact_CCA-adding_enz_type3_sf"/>
</dbReference>